<dbReference type="OrthoDB" id="75724at2759"/>
<dbReference type="SUPFAM" id="SSF52087">
    <property type="entry name" value="CRAL/TRIO domain"/>
    <property type="match status" value="1"/>
</dbReference>
<gene>
    <name evidence="3" type="primary">LOC113493219</name>
</gene>
<protein>
    <submittedName>
        <fullName evidence="3">Alpha-tocopherol transfer protein-like</fullName>
    </submittedName>
</protein>
<proteinExistence type="predicted"/>
<dbReference type="InterPro" id="IPR001251">
    <property type="entry name" value="CRAL-TRIO_dom"/>
</dbReference>
<dbReference type="FunCoup" id="A0A7E5VF64">
    <property type="interactions" value="68"/>
</dbReference>
<feature type="domain" description="CRAL-TRIO" evidence="1">
    <location>
        <begin position="111"/>
        <end position="276"/>
    </location>
</feature>
<accession>A0A7E5VF64</accession>
<dbReference type="RefSeq" id="XP_026726886.1">
    <property type="nucleotide sequence ID" value="XM_026871085.1"/>
</dbReference>
<evidence type="ECO:0000313" key="3">
    <source>
        <dbReference type="RefSeq" id="XP_026726886.1"/>
    </source>
</evidence>
<reference evidence="3" key="1">
    <citation type="submission" date="2025-08" db="UniProtKB">
        <authorList>
            <consortium name="RefSeq"/>
        </authorList>
    </citation>
    <scope>IDENTIFICATION</scope>
</reference>
<dbReference type="InterPro" id="IPR036865">
    <property type="entry name" value="CRAL-TRIO_dom_sf"/>
</dbReference>
<dbReference type="Gene3D" id="1.10.8.20">
    <property type="entry name" value="N-terminal domain of phosphatidylinositol transfer protein sec14p"/>
    <property type="match status" value="1"/>
</dbReference>
<dbReference type="GO" id="GO:0016020">
    <property type="term" value="C:membrane"/>
    <property type="evidence" value="ECO:0007669"/>
    <property type="project" value="TreeGrafter"/>
</dbReference>
<dbReference type="PANTHER" id="PTHR10174:SF38">
    <property type="entry name" value="HL01515P"/>
    <property type="match status" value="1"/>
</dbReference>
<dbReference type="SUPFAM" id="SSF46938">
    <property type="entry name" value="CRAL/TRIO N-terminal domain"/>
    <property type="match status" value="1"/>
</dbReference>
<evidence type="ECO:0000259" key="1">
    <source>
        <dbReference type="PROSITE" id="PS50191"/>
    </source>
</evidence>
<name>A0A7E5VF64_TRINI</name>
<dbReference type="Proteomes" id="UP000322000">
    <property type="component" value="Chromosome 4"/>
</dbReference>
<dbReference type="Gene3D" id="3.40.525.10">
    <property type="entry name" value="CRAL-TRIO lipid binding domain"/>
    <property type="match status" value="1"/>
</dbReference>
<dbReference type="InterPro" id="IPR036273">
    <property type="entry name" value="CRAL/TRIO_N_dom_sf"/>
</dbReference>
<dbReference type="SMART" id="SM00516">
    <property type="entry name" value="SEC14"/>
    <property type="match status" value="1"/>
</dbReference>
<dbReference type="PRINTS" id="PR00180">
    <property type="entry name" value="CRETINALDHBP"/>
</dbReference>
<dbReference type="SMART" id="SM01100">
    <property type="entry name" value="CRAL_TRIO_N"/>
    <property type="match status" value="1"/>
</dbReference>
<dbReference type="GeneID" id="113493219"/>
<dbReference type="Pfam" id="PF00650">
    <property type="entry name" value="CRAL_TRIO"/>
    <property type="match status" value="1"/>
</dbReference>
<dbReference type="PANTHER" id="PTHR10174">
    <property type="entry name" value="ALPHA-TOCOPHEROL TRANSFER PROTEIN-RELATED"/>
    <property type="match status" value="1"/>
</dbReference>
<evidence type="ECO:0000313" key="2">
    <source>
        <dbReference type="Proteomes" id="UP000322000"/>
    </source>
</evidence>
<dbReference type="AlphaFoldDB" id="A0A7E5VF64"/>
<keyword evidence="2" id="KW-1185">Reference proteome</keyword>
<dbReference type="CDD" id="cd00170">
    <property type="entry name" value="SEC14"/>
    <property type="match status" value="1"/>
</dbReference>
<sequence>MEVQFGSDGIPFVTWGDNKIMLELTPVDDGSSIEKAKTELRETPEVVENALVELRKLLKKETSLFIPIERDDFLMKFLRPCKFYPESALKKIEAYYKFRQHYADYCTDLLPSNIQSPFQHSIISILAPRDQHGRRIILVESGERWNPQDVPLKEVFRGIQMGLEGAMAEPQTQICGVISVFDMKGLSFKHIMQFTPSYAKMVLEWIQECVPIRVKAVHIINQPYIFNMLFAIFKPFMREKLRSRIHFHGSNMNSLMEHVDPKALRKRHGGLLPEPEITGEVLWKMLRHYEEEYKLANSYGYIKNVNNNSKIAKAH</sequence>
<dbReference type="Gene3D" id="1.20.5.1200">
    <property type="entry name" value="Alpha-tocopherol transfer"/>
    <property type="match status" value="1"/>
</dbReference>
<organism evidence="2 3">
    <name type="scientific">Trichoplusia ni</name>
    <name type="common">Cabbage looper</name>
    <dbReference type="NCBI Taxonomy" id="7111"/>
    <lineage>
        <taxon>Eukaryota</taxon>
        <taxon>Metazoa</taxon>
        <taxon>Ecdysozoa</taxon>
        <taxon>Arthropoda</taxon>
        <taxon>Hexapoda</taxon>
        <taxon>Insecta</taxon>
        <taxon>Pterygota</taxon>
        <taxon>Neoptera</taxon>
        <taxon>Endopterygota</taxon>
        <taxon>Lepidoptera</taxon>
        <taxon>Glossata</taxon>
        <taxon>Ditrysia</taxon>
        <taxon>Noctuoidea</taxon>
        <taxon>Noctuidae</taxon>
        <taxon>Plusiinae</taxon>
        <taxon>Trichoplusia</taxon>
    </lineage>
</organism>
<dbReference type="PROSITE" id="PS50191">
    <property type="entry name" value="CRAL_TRIO"/>
    <property type="match status" value="1"/>
</dbReference>
<dbReference type="KEGG" id="tnl:113493219"/>
<dbReference type="InterPro" id="IPR011074">
    <property type="entry name" value="CRAL/TRIO_N_dom"/>
</dbReference>
<dbReference type="GO" id="GO:1902936">
    <property type="term" value="F:phosphatidylinositol bisphosphate binding"/>
    <property type="evidence" value="ECO:0007669"/>
    <property type="project" value="TreeGrafter"/>
</dbReference>
<dbReference type="InParanoid" id="A0A7E5VF64"/>